<keyword evidence="1" id="KW-0812">Transmembrane</keyword>
<accession>A0ABT8YCV8</accession>
<organism evidence="2 3">
    <name type="scientific">Sphingomonas natans</name>
    <dbReference type="NCBI Taxonomy" id="3063330"/>
    <lineage>
        <taxon>Bacteria</taxon>
        <taxon>Pseudomonadati</taxon>
        <taxon>Pseudomonadota</taxon>
        <taxon>Alphaproteobacteria</taxon>
        <taxon>Sphingomonadales</taxon>
        <taxon>Sphingomonadaceae</taxon>
        <taxon>Sphingomonas</taxon>
    </lineage>
</organism>
<keyword evidence="1" id="KW-1133">Transmembrane helix</keyword>
<dbReference type="RefSeq" id="WP_303543579.1">
    <property type="nucleotide sequence ID" value="NZ_JAUOTP010000006.1"/>
</dbReference>
<sequence>MIALAGLAVILIGFLLRLQPLLVVAVAAAITGLAAGMAPIAILAAFGKAFNGNRFVTVVYVVLPLIGLLERNGLQERARALVAGMRGLSLGRLLAGYMLLRQLSAGLGLVSIAGHPQTVRPLVAPMAEAAADPAGTMIEPEREKVRALAAATDNIALFFGEDVFIAIGSILLMKGFLEQYGIQLEPLALSVWAIPSAICAFLIHGGRLMLIDRQRRRAR</sequence>
<dbReference type="EMBL" id="JAUOTP010000006">
    <property type="protein sequence ID" value="MDO6415514.1"/>
    <property type="molecule type" value="Genomic_DNA"/>
</dbReference>
<feature type="transmembrane region" description="Helical" evidence="1">
    <location>
        <begin position="155"/>
        <end position="177"/>
    </location>
</feature>
<evidence type="ECO:0000313" key="2">
    <source>
        <dbReference type="EMBL" id="MDO6415514.1"/>
    </source>
</evidence>
<protein>
    <submittedName>
        <fullName evidence="2">DUF969 domain-containing protein</fullName>
    </submittedName>
</protein>
<keyword evidence="1" id="KW-0472">Membrane</keyword>
<dbReference type="Pfam" id="PF06149">
    <property type="entry name" value="DUF969"/>
    <property type="match status" value="1"/>
</dbReference>
<proteinExistence type="predicted"/>
<keyword evidence="3" id="KW-1185">Reference proteome</keyword>
<name>A0ABT8YCV8_9SPHN</name>
<evidence type="ECO:0000313" key="3">
    <source>
        <dbReference type="Proteomes" id="UP001169764"/>
    </source>
</evidence>
<dbReference type="InterPro" id="IPR010374">
    <property type="entry name" value="DUF969"/>
</dbReference>
<comment type="caution">
    <text evidence="2">The sequence shown here is derived from an EMBL/GenBank/DDBJ whole genome shotgun (WGS) entry which is preliminary data.</text>
</comment>
<evidence type="ECO:0000256" key="1">
    <source>
        <dbReference type="SAM" id="Phobius"/>
    </source>
</evidence>
<feature type="transmembrane region" description="Helical" evidence="1">
    <location>
        <begin position="189"/>
        <end position="210"/>
    </location>
</feature>
<dbReference type="Proteomes" id="UP001169764">
    <property type="component" value="Unassembled WGS sequence"/>
</dbReference>
<reference evidence="2" key="1">
    <citation type="submission" date="2023-07" db="EMBL/GenBank/DDBJ databases">
        <authorList>
            <person name="Kim M."/>
        </authorList>
    </citation>
    <scope>NUCLEOTIDE SEQUENCE</scope>
    <source>
        <strain evidence="2">BIUV-7</strain>
    </source>
</reference>
<gene>
    <name evidence="2" type="ORF">Q4F19_14070</name>
</gene>